<dbReference type="InterPro" id="IPR024932">
    <property type="entry name" value="ApbE"/>
</dbReference>
<protein>
    <recommendedName>
        <fullName evidence="3">FAD:protein FMN transferase</fullName>
        <ecNumber evidence="2">2.7.1.180</ecNumber>
    </recommendedName>
    <alternativeName>
        <fullName evidence="9">Flavin transferase</fullName>
    </alternativeName>
</protein>
<dbReference type="InterPro" id="IPR003374">
    <property type="entry name" value="ApbE-like_sf"/>
</dbReference>
<evidence type="ECO:0000256" key="10">
    <source>
        <dbReference type="ARBA" id="ARBA00048540"/>
    </source>
</evidence>
<dbReference type="PANTHER" id="PTHR30040">
    <property type="entry name" value="THIAMINE BIOSYNTHESIS LIPOPROTEIN APBE"/>
    <property type="match status" value="1"/>
</dbReference>
<keyword evidence="5" id="KW-0808">Transferase</keyword>
<reference evidence="11 12" key="1">
    <citation type="submission" date="2020-08" db="EMBL/GenBank/DDBJ databases">
        <title>Genomic Encyclopedia of Type Strains, Phase IV (KMG-IV): sequencing the most valuable type-strain genomes for metagenomic binning, comparative biology and taxonomic classification.</title>
        <authorList>
            <person name="Goeker M."/>
        </authorList>
    </citation>
    <scope>NUCLEOTIDE SEQUENCE [LARGE SCALE GENOMIC DNA]</scope>
    <source>
        <strain evidence="11 12">DSM 104969</strain>
    </source>
</reference>
<dbReference type="RefSeq" id="WP_183305876.1">
    <property type="nucleotide sequence ID" value="NZ_JACIEP010000002.1"/>
</dbReference>
<sequence length="273" mass="30800">MDTSNSYSEFYESSNLFHGSLMHAMGTRLDVIIVEPNKNTSMICWERIEEEISRLSLLFNKFDERSELFTVNQKAAQSPVAVSNELWTVLIDCKQYFNMTSGYFDISLKDYNQVILDAKKRTVYFKDEQIQLDLGAYAKGYALEKIRNILHDQYVSCALINFGNSSVLALGSHPHGDYWPIGIEDPYNPENTLGIVELVDNTLSTSGNMPSHTKHILDPHTGTYTEARKIVSVKAVNAIDAEVLSTTLMIIPDELASSVLSNFIVDEYLSFDL</sequence>
<evidence type="ECO:0000256" key="2">
    <source>
        <dbReference type="ARBA" id="ARBA00011955"/>
    </source>
</evidence>
<dbReference type="GO" id="GO:0046872">
    <property type="term" value="F:metal ion binding"/>
    <property type="evidence" value="ECO:0007669"/>
    <property type="project" value="UniProtKB-KW"/>
</dbReference>
<dbReference type="EMBL" id="JACIEP010000002">
    <property type="protein sequence ID" value="MBB4034948.1"/>
    <property type="molecule type" value="Genomic_DNA"/>
</dbReference>
<evidence type="ECO:0000256" key="5">
    <source>
        <dbReference type="ARBA" id="ARBA00022679"/>
    </source>
</evidence>
<evidence type="ECO:0000256" key="3">
    <source>
        <dbReference type="ARBA" id="ARBA00016337"/>
    </source>
</evidence>
<accession>A0A840CLM8</accession>
<name>A0A840CLM8_9BACT</name>
<comment type="catalytic activity">
    <reaction evidence="10">
        <text>L-threonyl-[protein] + FAD = FMN-L-threonyl-[protein] + AMP + H(+)</text>
        <dbReference type="Rhea" id="RHEA:36847"/>
        <dbReference type="Rhea" id="RHEA-COMP:11060"/>
        <dbReference type="Rhea" id="RHEA-COMP:11061"/>
        <dbReference type="ChEBI" id="CHEBI:15378"/>
        <dbReference type="ChEBI" id="CHEBI:30013"/>
        <dbReference type="ChEBI" id="CHEBI:57692"/>
        <dbReference type="ChEBI" id="CHEBI:74257"/>
        <dbReference type="ChEBI" id="CHEBI:456215"/>
        <dbReference type="EC" id="2.7.1.180"/>
    </reaction>
</comment>
<comment type="caution">
    <text evidence="11">The sequence shown here is derived from an EMBL/GenBank/DDBJ whole genome shotgun (WGS) entry which is preliminary data.</text>
</comment>
<evidence type="ECO:0000256" key="8">
    <source>
        <dbReference type="ARBA" id="ARBA00022842"/>
    </source>
</evidence>
<keyword evidence="11" id="KW-0449">Lipoprotein</keyword>
<evidence type="ECO:0000256" key="6">
    <source>
        <dbReference type="ARBA" id="ARBA00022723"/>
    </source>
</evidence>
<keyword evidence="4" id="KW-0285">Flavoprotein</keyword>
<keyword evidence="12" id="KW-1185">Reference proteome</keyword>
<evidence type="ECO:0000256" key="9">
    <source>
        <dbReference type="ARBA" id="ARBA00031306"/>
    </source>
</evidence>
<proteinExistence type="predicted"/>
<keyword evidence="8" id="KW-0460">Magnesium</keyword>
<evidence type="ECO:0000256" key="1">
    <source>
        <dbReference type="ARBA" id="ARBA00001946"/>
    </source>
</evidence>
<evidence type="ECO:0000256" key="7">
    <source>
        <dbReference type="ARBA" id="ARBA00022827"/>
    </source>
</evidence>
<evidence type="ECO:0000256" key="4">
    <source>
        <dbReference type="ARBA" id="ARBA00022630"/>
    </source>
</evidence>
<dbReference type="SUPFAM" id="SSF143631">
    <property type="entry name" value="ApbE-like"/>
    <property type="match status" value="1"/>
</dbReference>
<gene>
    <name evidence="11" type="ORF">GGR21_000835</name>
</gene>
<dbReference type="EC" id="2.7.1.180" evidence="2"/>
<dbReference type="AlphaFoldDB" id="A0A840CLM8"/>
<comment type="cofactor">
    <cofactor evidence="1">
        <name>Mg(2+)</name>
        <dbReference type="ChEBI" id="CHEBI:18420"/>
    </cofactor>
</comment>
<evidence type="ECO:0000313" key="11">
    <source>
        <dbReference type="EMBL" id="MBB4034948.1"/>
    </source>
</evidence>
<dbReference type="GO" id="GO:0016740">
    <property type="term" value="F:transferase activity"/>
    <property type="evidence" value="ECO:0007669"/>
    <property type="project" value="UniProtKB-KW"/>
</dbReference>
<dbReference type="PANTHER" id="PTHR30040:SF2">
    <property type="entry name" value="FAD:PROTEIN FMN TRANSFERASE"/>
    <property type="match status" value="1"/>
</dbReference>
<organism evidence="11 12">
    <name type="scientific">Dysgonomonas hofstadii</name>
    <dbReference type="NCBI Taxonomy" id="637886"/>
    <lineage>
        <taxon>Bacteria</taxon>
        <taxon>Pseudomonadati</taxon>
        <taxon>Bacteroidota</taxon>
        <taxon>Bacteroidia</taxon>
        <taxon>Bacteroidales</taxon>
        <taxon>Dysgonomonadaceae</taxon>
        <taxon>Dysgonomonas</taxon>
    </lineage>
</organism>
<dbReference type="Proteomes" id="UP000555103">
    <property type="component" value="Unassembled WGS sequence"/>
</dbReference>
<dbReference type="Pfam" id="PF02424">
    <property type="entry name" value="ApbE"/>
    <property type="match status" value="2"/>
</dbReference>
<keyword evidence="6" id="KW-0479">Metal-binding</keyword>
<keyword evidence="7" id="KW-0274">FAD</keyword>
<dbReference type="Gene3D" id="3.10.520.10">
    <property type="entry name" value="ApbE-like domains"/>
    <property type="match status" value="2"/>
</dbReference>
<evidence type="ECO:0000313" key="12">
    <source>
        <dbReference type="Proteomes" id="UP000555103"/>
    </source>
</evidence>